<dbReference type="Proteomes" id="UP001596087">
    <property type="component" value="Unassembled WGS sequence"/>
</dbReference>
<protein>
    <submittedName>
        <fullName evidence="2">Phosphotransferase</fullName>
    </submittedName>
</protein>
<organism evidence="2 3">
    <name type="scientific">Nocardioides taihuensis</name>
    <dbReference type="NCBI Taxonomy" id="1835606"/>
    <lineage>
        <taxon>Bacteria</taxon>
        <taxon>Bacillati</taxon>
        <taxon>Actinomycetota</taxon>
        <taxon>Actinomycetes</taxon>
        <taxon>Propionibacteriales</taxon>
        <taxon>Nocardioidaceae</taxon>
        <taxon>Nocardioides</taxon>
    </lineage>
</organism>
<dbReference type="InterPro" id="IPR011009">
    <property type="entry name" value="Kinase-like_dom_sf"/>
</dbReference>
<accession>A0ABW0BQP8</accession>
<keyword evidence="3" id="KW-1185">Reference proteome</keyword>
<comment type="caution">
    <text evidence="2">The sequence shown here is derived from an EMBL/GenBank/DDBJ whole genome shotgun (WGS) entry which is preliminary data.</text>
</comment>
<evidence type="ECO:0000259" key="1">
    <source>
        <dbReference type="Pfam" id="PF01636"/>
    </source>
</evidence>
<dbReference type="SUPFAM" id="SSF56112">
    <property type="entry name" value="Protein kinase-like (PK-like)"/>
    <property type="match status" value="1"/>
</dbReference>
<proteinExistence type="predicted"/>
<dbReference type="InterPro" id="IPR002575">
    <property type="entry name" value="Aminoglycoside_PTrfase"/>
</dbReference>
<feature type="domain" description="Aminoglycoside phosphotransferase" evidence="1">
    <location>
        <begin position="155"/>
        <end position="282"/>
    </location>
</feature>
<dbReference type="EMBL" id="JBHSKD010000029">
    <property type="protein sequence ID" value="MFC5179553.1"/>
    <property type="molecule type" value="Genomic_DNA"/>
</dbReference>
<name>A0ABW0BQP8_9ACTN</name>
<evidence type="ECO:0000313" key="3">
    <source>
        <dbReference type="Proteomes" id="UP001596087"/>
    </source>
</evidence>
<sequence>MHDRSALGPADVADDVLTGMVADLLGHDAAGVEVLESHAVPVDYDLPAITTASRSWVSGTARTPGGDQSFRMFVKHVQCWSRSPEFRSVPEDFREVAASSVPWRTEPLVYRSDLGDRLPDGLRMPRALGVFDLDALSSSLWLEDVRHPAVAWDLDRYTRAARLLGRLAASERVRPLADVGAFTWSIWQYVHGRVAVDVLPRLPSLTGLPPDLHARLLAAAERVPTVTEELVSLPRLTSHGDACPNNLLAGGDPGSFVLIDYGFWLPNPLAFDLGQLVAGEWQLGRRHTDPLPVVDEACVAAYTAGLAQEGLTLSVADVRRAHALQLFLFVGLSTALDDDHAADRAELVAFSLDLLEATDP</sequence>
<dbReference type="Pfam" id="PF01636">
    <property type="entry name" value="APH"/>
    <property type="match status" value="1"/>
</dbReference>
<evidence type="ECO:0000313" key="2">
    <source>
        <dbReference type="EMBL" id="MFC5179553.1"/>
    </source>
</evidence>
<reference evidence="3" key="1">
    <citation type="journal article" date="2019" name="Int. J. Syst. Evol. Microbiol.">
        <title>The Global Catalogue of Microorganisms (GCM) 10K type strain sequencing project: providing services to taxonomists for standard genome sequencing and annotation.</title>
        <authorList>
            <consortium name="The Broad Institute Genomics Platform"/>
            <consortium name="The Broad Institute Genome Sequencing Center for Infectious Disease"/>
            <person name="Wu L."/>
            <person name="Ma J."/>
        </authorList>
    </citation>
    <scope>NUCLEOTIDE SEQUENCE [LARGE SCALE GENOMIC DNA]</scope>
    <source>
        <strain evidence="3">DFY41</strain>
    </source>
</reference>
<gene>
    <name evidence="2" type="ORF">ACFPGP_22970</name>
</gene>
<dbReference type="RefSeq" id="WP_378593828.1">
    <property type="nucleotide sequence ID" value="NZ_JBHSKD010000029.1"/>
</dbReference>